<dbReference type="EMBL" id="FOBB01000003">
    <property type="protein sequence ID" value="SEM20681.1"/>
    <property type="molecule type" value="Genomic_DNA"/>
</dbReference>
<dbReference type="Proteomes" id="UP000198984">
    <property type="component" value="Unassembled WGS sequence"/>
</dbReference>
<protein>
    <submittedName>
        <fullName evidence="2">Uncharacterized protein</fullName>
    </submittedName>
</protein>
<proteinExistence type="predicted"/>
<keyword evidence="1" id="KW-0812">Transmembrane</keyword>
<sequence length="79" mass="9091">MDEYLSEPGTDFFMHSITQVMSCSAIYYSRSIFSTAFEAWYFYGIPLLLDTVIFSHAVKSTGKRSQRYEVSNSSLTHSR</sequence>
<reference evidence="2 3" key="1">
    <citation type="submission" date="2016-10" db="EMBL/GenBank/DDBJ databases">
        <authorList>
            <person name="de Groot N.N."/>
        </authorList>
    </citation>
    <scope>NUCLEOTIDE SEQUENCE [LARGE SCALE GENOMIC DNA]</scope>
    <source>
        <strain evidence="2 3">DSM 21039</strain>
    </source>
</reference>
<evidence type="ECO:0000313" key="3">
    <source>
        <dbReference type="Proteomes" id="UP000198984"/>
    </source>
</evidence>
<name>A0A1H7WGQ1_9BACT</name>
<keyword evidence="1" id="KW-1133">Transmembrane helix</keyword>
<gene>
    <name evidence="2" type="ORF">SAMN04488505_103665</name>
</gene>
<feature type="transmembrane region" description="Helical" evidence="1">
    <location>
        <begin position="40"/>
        <end position="58"/>
    </location>
</feature>
<keyword evidence="1" id="KW-0472">Membrane</keyword>
<keyword evidence="3" id="KW-1185">Reference proteome</keyword>
<accession>A0A1H7WGQ1</accession>
<dbReference type="AlphaFoldDB" id="A0A1H7WGQ1"/>
<evidence type="ECO:0000256" key="1">
    <source>
        <dbReference type="SAM" id="Phobius"/>
    </source>
</evidence>
<evidence type="ECO:0000313" key="2">
    <source>
        <dbReference type="EMBL" id="SEM20681.1"/>
    </source>
</evidence>
<organism evidence="2 3">
    <name type="scientific">Chitinophaga rupis</name>
    <dbReference type="NCBI Taxonomy" id="573321"/>
    <lineage>
        <taxon>Bacteria</taxon>
        <taxon>Pseudomonadati</taxon>
        <taxon>Bacteroidota</taxon>
        <taxon>Chitinophagia</taxon>
        <taxon>Chitinophagales</taxon>
        <taxon>Chitinophagaceae</taxon>
        <taxon>Chitinophaga</taxon>
    </lineage>
</organism>